<proteinExistence type="predicted"/>
<evidence type="ECO:0000313" key="3">
    <source>
        <dbReference type="Proteomes" id="UP000235836"/>
    </source>
</evidence>
<protein>
    <submittedName>
        <fullName evidence="2">Uncharacterized protein</fullName>
    </submittedName>
</protein>
<comment type="caution">
    <text evidence="2">The sequence shown here is derived from an EMBL/GenBank/DDBJ whole genome shotgun (WGS) entry which is preliminary data.</text>
</comment>
<dbReference type="AlphaFoldDB" id="A0A2N6T3H9"/>
<keyword evidence="3" id="KW-1185">Reference proteome</keyword>
<feature type="transmembrane region" description="Helical" evidence="1">
    <location>
        <begin position="35"/>
        <end position="54"/>
    </location>
</feature>
<feature type="transmembrane region" description="Helical" evidence="1">
    <location>
        <begin position="6"/>
        <end position="28"/>
    </location>
</feature>
<reference evidence="2 3" key="1">
    <citation type="submission" date="2017-09" db="EMBL/GenBank/DDBJ databases">
        <title>Bacterial strain isolated from the female urinary microbiota.</title>
        <authorList>
            <person name="Thomas-White K."/>
            <person name="Kumar N."/>
            <person name="Forster S."/>
            <person name="Putonti C."/>
            <person name="Lawley T."/>
            <person name="Wolfe A.J."/>
        </authorList>
    </citation>
    <scope>NUCLEOTIDE SEQUENCE [LARGE SCALE GENOMIC DNA]</scope>
    <source>
        <strain evidence="2 3">UMB0792</strain>
    </source>
</reference>
<sequence>MGMILAIITAEVAFWLCLFGGMFLRYALKLPKAGIVLLAATPLIDLALLVYTFWSLADTHHANFFHAFGAFYVVFSIVFGKDLVLALDKKWRGETEISGEGFSRSIRDNLIRAVIASGITILILVPMVFVTGIAGSFWLFYWIIAMAFLPACWWTIDKWVERRKA</sequence>
<feature type="transmembrane region" description="Helical" evidence="1">
    <location>
        <begin position="109"/>
        <end position="133"/>
    </location>
</feature>
<feature type="transmembrane region" description="Helical" evidence="1">
    <location>
        <begin position="139"/>
        <end position="156"/>
    </location>
</feature>
<evidence type="ECO:0000313" key="2">
    <source>
        <dbReference type="EMBL" id="PMC63876.1"/>
    </source>
</evidence>
<feature type="transmembrane region" description="Helical" evidence="1">
    <location>
        <begin position="66"/>
        <end position="88"/>
    </location>
</feature>
<organism evidence="2 3">
    <name type="scientific">Corynebacterium tuscaniense</name>
    <dbReference type="NCBI Taxonomy" id="302449"/>
    <lineage>
        <taxon>Bacteria</taxon>
        <taxon>Bacillati</taxon>
        <taxon>Actinomycetota</taxon>
        <taxon>Actinomycetes</taxon>
        <taxon>Mycobacteriales</taxon>
        <taxon>Corynebacteriaceae</taxon>
        <taxon>Corynebacterium</taxon>
    </lineage>
</organism>
<keyword evidence="1" id="KW-1133">Transmembrane helix</keyword>
<dbReference type="Proteomes" id="UP000235836">
    <property type="component" value="Unassembled WGS sequence"/>
</dbReference>
<accession>A0A2N6T3H9</accession>
<evidence type="ECO:0000256" key="1">
    <source>
        <dbReference type="SAM" id="Phobius"/>
    </source>
</evidence>
<dbReference type="EMBL" id="PNHG01000014">
    <property type="protein sequence ID" value="PMC63876.1"/>
    <property type="molecule type" value="Genomic_DNA"/>
</dbReference>
<gene>
    <name evidence="2" type="ORF">CJ203_08760</name>
</gene>
<name>A0A2N6T3H9_9CORY</name>
<keyword evidence="1" id="KW-0472">Membrane</keyword>
<keyword evidence="1" id="KW-0812">Transmembrane</keyword>